<feature type="transmembrane region" description="Helical" evidence="7">
    <location>
        <begin position="9"/>
        <end position="30"/>
    </location>
</feature>
<keyword evidence="4 7" id="KW-0812">Transmembrane</keyword>
<dbReference type="InterPro" id="IPR000515">
    <property type="entry name" value="MetI-like"/>
</dbReference>
<evidence type="ECO:0000313" key="9">
    <source>
        <dbReference type="EMBL" id="XDK33230.1"/>
    </source>
</evidence>
<dbReference type="GO" id="GO:0005886">
    <property type="term" value="C:plasma membrane"/>
    <property type="evidence" value="ECO:0007669"/>
    <property type="project" value="UniProtKB-SubCell"/>
</dbReference>
<accession>A0AB39HSD6</accession>
<reference evidence="9" key="1">
    <citation type="submission" date="2024-07" db="EMBL/GenBank/DDBJ databases">
        <title>Halotolerant mesophilic bacterium Ornithinibacillus sp. 4-3, sp. nov., isolated from soil.</title>
        <authorList>
            <person name="Sidarenka A.V."/>
            <person name="Guliayeva D.E."/>
            <person name="Leanovich S.I."/>
            <person name="Hileuskaya K.S."/>
            <person name="Akhremchuk A.E."/>
            <person name="Sikolenko M.A."/>
            <person name="Valentovich L.N."/>
        </authorList>
    </citation>
    <scope>NUCLEOTIDE SEQUENCE</scope>
    <source>
        <strain evidence="9">4-3</strain>
    </source>
</reference>
<feature type="transmembrane region" description="Helical" evidence="7">
    <location>
        <begin position="101"/>
        <end position="122"/>
    </location>
</feature>
<comment type="similarity">
    <text evidence="7">Belongs to the binding-protein-dependent transport system permease family.</text>
</comment>
<keyword evidence="3" id="KW-1003">Cell membrane</keyword>
<comment type="subcellular location">
    <subcellularLocation>
        <location evidence="1 7">Cell membrane</location>
        <topology evidence="1 7">Multi-pass membrane protein</topology>
    </subcellularLocation>
</comment>
<evidence type="ECO:0000256" key="3">
    <source>
        <dbReference type="ARBA" id="ARBA00022475"/>
    </source>
</evidence>
<evidence type="ECO:0000259" key="8">
    <source>
        <dbReference type="PROSITE" id="PS50928"/>
    </source>
</evidence>
<dbReference type="PANTHER" id="PTHR43163:SF6">
    <property type="entry name" value="DIPEPTIDE TRANSPORT SYSTEM PERMEASE PROTEIN DPPB-RELATED"/>
    <property type="match status" value="1"/>
</dbReference>
<sequence length="317" mass="35208">MISYIMRRVLLTIPLLIGISMVSFGIIHLAPGDPISTMMDDVGVTPEDKERFMEEYGLNDPIPIQYIRWFGNVIQGDFGTSLINQGIPVSELILARLPNTLMLMGVSSLIAILIAIPIGIWSARKPYTLRDYSITTFSFLGIATPNFWLGLVLLIFLSVQLGWFPSGGVATLNAPFSIWDRIHHLILPAFVLATADMASLTRYTRSSMMDVLSQDYIRTARAKGFKENKVVYKHGLRNGLIPVITIIGLMIPSFIGGAVVTEKIFSWPGIGLLFIDATFQRDYTLIMAITMISATLVVIGNLIADILYAVFDPRIEY</sequence>
<organism evidence="9">
    <name type="scientific">Ornithinibacillus sp. 4-3</name>
    <dbReference type="NCBI Taxonomy" id="3231488"/>
    <lineage>
        <taxon>Bacteria</taxon>
        <taxon>Bacillati</taxon>
        <taxon>Bacillota</taxon>
        <taxon>Bacilli</taxon>
        <taxon>Bacillales</taxon>
        <taxon>Bacillaceae</taxon>
        <taxon>Ornithinibacillus</taxon>
    </lineage>
</organism>
<keyword evidence="2 7" id="KW-0813">Transport</keyword>
<evidence type="ECO:0000256" key="1">
    <source>
        <dbReference type="ARBA" id="ARBA00004651"/>
    </source>
</evidence>
<evidence type="ECO:0000256" key="7">
    <source>
        <dbReference type="RuleBase" id="RU363032"/>
    </source>
</evidence>
<dbReference type="GO" id="GO:0071916">
    <property type="term" value="F:dipeptide transmembrane transporter activity"/>
    <property type="evidence" value="ECO:0007669"/>
    <property type="project" value="TreeGrafter"/>
</dbReference>
<feature type="transmembrane region" description="Helical" evidence="7">
    <location>
        <begin position="182"/>
        <end position="200"/>
    </location>
</feature>
<name>A0AB39HSD6_9BACI</name>
<dbReference type="RefSeq" id="WP_368653912.1">
    <property type="nucleotide sequence ID" value="NZ_CP162599.1"/>
</dbReference>
<dbReference type="EMBL" id="CP162599">
    <property type="protein sequence ID" value="XDK33230.1"/>
    <property type="molecule type" value="Genomic_DNA"/>
</dbReference>
<evidence type="ECO:0000256" key="6">
    <source>
        <dbReference type="ARBA" id="ARBA00023136"/>
    </source>
</evidence>
<evidence type="ECO:0000256" key="2">
    <source>
        <dbReference type="ARBA" id="ARBA00022448"/>
    </source>
</evidence>
<protein>
    <submittedName>
        <fullName evidence="9">ABC transporter permease</fullName>
    </submittedName>
</protein>
<evidence type="ECO:0000256" key="4">
    <source>
        <dbReference type="ARBA" id="ARBA00022692"/>
    </source>
</evidence>
<keyword evidence="5 7" id="KW-1133">Transmembrane helix</keyword>
<feature type="transmembrane region" description="Helical" evidence="7">
    <location>
        <begin position="134"/>
        <end position="162"/>
    </location>
</feature>
<dbReference type="Pfam" id="PF00528">
    <property type="entry name" value="BPD_transp_1"/>
    <property type="match status" value="1"/>
</dbReference>
<dbReference type="SUPFAM" id="SSF161098">
    <property type="entry name" value="MetI-like"/>
    <property type="match status" value="1"/>
</dbReference>
<dbReference type="Gene3D" id="1.10.3720.10">
    <property type="entry name" value="MetI-like"/>
    <property type="match status" value="1"/>
</dbReference>
<feature type="domain" description="ABC transmembrane type-1" evidence="8">
    <location>
        <begin position="97"/>
        <end position="304"/>
    </location>
</feature>
<evidence type="ECO:0000256" key="5">
    <source>
        <dbReference type="ARBA" id="ARBA00022989"/>
    </source>
</evidence>
<dbReference type="Pfam" id="PF19300">
    <property type="entry name" value="BPD_transp_1_N"/>
    <property type="match status" value="1"/>
</dbReference>
<dbReference type="PANTHER" id="PTHR43163">
    <property type="entry name" value="DIPEPTIDE TRANSPORT SYSTEM PERMEASE PROTEIN DPPB-RELATED"/>
    <property type="match status" value="1"/>
</dbReference>
<dbReference type="PROSITE" id="PS50928">
    <property type="entry name" value="ABC_TM1"/>
    <property type="match status" value="1"/>
</dbReference>
<dbReference type="CDD" id="cd06261">
    <property type="entry name" value="TM_PBP2"/>
    <property type="match status" value="1"/>
</dbReference>
<gene>
    <name evidence="9" type="ORF">AB4Y30_02355</name>
</gene>
<dbReference type="InterPro" id="IPR045621">
    <property type="entry name" value="BPD_transp_1_N"/>
</dbReference>
<proteinExistence type="inferred from homology"/>
<feature type="transmembrane region" description="Helical" evidence="7">
    <location>
        <begin position="285"/>
        <end position="311"/>
    </location>
</feature>
<keyword evidence="6 7" id="KW-0472">Membrane</keyword>
<dbReference type="AlphaFoldDB" id="A0AB39HSD6"/>
<feature type="transmembrane region" description="Helical" evidence="7">
    <location>
        <begin position="239"/>
        <end position="265"/>
    </location>
</feature>
<dbReference type="InterPro" id="IPR035906">
    <property type="entry name" value="MetI-like_sf"/>
</dbReference>